<keyword evidence="1" id="KW-1133">Transmembrane helix</keyword>
<name>A0ABU9DLE9_9BACL</name>
<accession>A0ABU9DLE9</accession>
<evidence type="ECO:0000313" key="2">
    <source>
        <dbReference type="EMBL" id="MEK8129042.1"/>
    </source>
</evidence>
<keyword evidence="3" id="KW-1185">Reference proteome</keyword>
<comment type="caution">
    <text evidence="2">The sequence shown here is derived from an EMBL/GenBank/DDBJ whole genome shotgun (WGS) entry which is preliminary data.</text>
</comment>
<dbReference type="RefSeq" id="WP_341416141.1">
    <property type="nucleotide sequence ID" value="NZ_JBBPCC010000008.1"/>
</dbReference>
<keyword evidence="1" id="KW-0812">Transmembrane</keyword>
<evidence type="ECO:0000256" key="1">
    <source>
        <dbReference type="SAM" id="Phobius"/>
    </source>
</evidence>
<evidence type="ECO:0000313" key="3">
    <source>
        <dbReference type="Proteomes" id="UP001469365"/>
    </source>
</evidence>
<sequence>MRAINVILTPCWPFKPKGDAMSTLKKLSDVSYEQLPLTEKLAYLNNSLTTVAPAFHQAEPDLKKNRLFNNLATKPVRCWFIVAFILSALIAAVKEAHAISMTAAIILWSIVALLLIVYFIFKKKVDGYFIRYNDKLTAKFTEEHESKLDTYHAELSHHQAELDEYNARELTYEQAAQTVEQAIHYHGVRFCRTLLGVDETELIALHILSAPVREKLSKSYGEQAVSASHQVQYICMTDTELYEMNGELDLLSGEMTNYDTARVLYSRIKNAEERQNQYNCLNFFAITTSNYDGSESDVMYIPSGNLRPQVHYYIQSVTWAPLSKDALLYAQTKEARKAVNSYIQTPLYYDKFQEVVKYIQNYNCLNYESYKQMTETQADIDNYKTVKQVVERAVNRMIRESSM</sequence>
<feature type="transmembrane region" description="Helical" evidence="1">
    <location>
        <begin position="99"/>
        <end position="121"/>
    </location>
</feature>
<dbReference type="Proteomes" id="UP001469365">
    <property type="component" value="Unassembled WGS sequence"/>
</dbReference>
<dbReference type="EMBL" id="JBBPCC010000008">
    <property type="protein sequence ID" value="MEK8129042.1"/>
    <property type="molecule type" value="Genomic_DNA"/>
</dbReference>
<protein>
    <submittedName>
        <fullName evidence="2">Uncharacterized protein</fullName>
    </submittedName>
</protein>
<feature type="transmembrane region" description="Helical" evidence="1">
    <location>
        <begin position="76"/>
        <end position="93"/>
    </location>
</feature>
<organism evidence="2 3">
    <name type="scientific">Paenibacillus filicis</name>
    <dbReference type="NCBI Taxonomy" id="669464"/>
    <lineage>
        <taxon>Bacteria</taxon>
        <taxon>Bacillati</taxon>
        <taxon>Bacillota</taxon>
        <taxon>Bacilli</taxon>
        <taxon>Bacillales</taxon>
        <taxon>Paenibacillaceae</taxon>
        <taxon>Paenibacillus</taxon>
    </lineage>
</organism>
<gene>
    <name evidence="2" type="ORF">WMW72_14150</name>
</gene>
<reference evidence="2 3" key="1">
    <citation type="submission" date="2024-04" db="EMBL/GenBank/DDBJ databases">
        <title>draft genome sequnece of Paenibacillus filicis.</title>
        <authorList>
            <person name="Kim D.-U."/>
        </authorList>
    </citation>
    <scope>NUCLEOTIDE SEQUENCE [LARGE SCALE GENOMIC DNA]</scope>
    <source>
        <strain evidence="2 3">KACC14197</strain>
    </source>
</reference>
<keyword evidence="1" id="KW-0472">Membrane</keyword>
<proteinExistence type="predicted"/>